<dbReference type="PROSITE" id="PS51935">
    <property type="entry name" value="NLPC_P60"/>
    <property type="match status" value="1"/>
</dbReference>
<keyword evidence="4" id="KW-0788">Thiol protease</keyword>
<evidence type="ECO:0000256" key="2">
    <source>
        <dbReference type="ARBA" id="ARBA00022670"/>
    </source>
</evidence>
<comment type="similarity">
    <text evidence="1">Belongs to the peptidase C40 family.</text>
</comment>
<evidence type="ECO:0000256" key="3">
    <source>
        <dbReference type="ARBA" id="ARBA00022801"/>
    </source>
</evidence>
<dbReference type="GO" id="GO:0008234">
    <property type="term" value="F:cysteine-type peptidase activity"/>
    <property type="evidence" value="ECO:0007669"/>
    <property type="project" value="UniProtKB-KW"/>
</dbReference>
<dbReference type="Pfam" id="PF00877">
    <property type="entry name" value="NLPC_P60"/>
    <property type="match status" value="1"/>
</dbReference>
<dbReference type="GO" id="GO:0006508">
    <property type="term" value="P:proteolysis"/>
    <property type="evidence" value="ECO:0007669"/>
    <property type="project" value="UniProtKB-KW"/>
</dbReference>
<keyword evidence="7" id="KW-1185">Reference proteome</keyword>
<organism evidence="6 7">
    <name type="scientific">Bifidobacterium callitrichidarum</name>
    <dbReference type="NCBI Taxonomy" id="2052941"/>
    <lineage>
        <taxon>Bacteria</taxon>
        <taxon>Bacillati</taxon>
        <taxon>Actinomycetota</taxon>
        <taxon>Actinomycetes</taxon>
        <taxon>Bifidobacteriales</taxon>
        <taxon>Bifidobacteriaceae</taxon>
        <taxon>Bifidobacterium</taxon>
    </lineage>
</organism>
<dbReference type="PANTHER" id="PTHR47053">
    <property type="entry name" value="MUREIN DD-ENDOPEPTIDASE MEPH-RELATED"/>
    <property type="match status" value="1"/>
</dbReference>
<dbReference type="SUPFAM" id="SSF54001">
    <property type="entry name" value="Cysteine proteinases"/>
    <property type="match status" value="1"/>
</dbReference>
<evidence type="ECO:0000256" key="1">
    <source>
        <dbReference type="ARBA" id="ARBA00007074"/>
    </source>
</evidence>
<dbReference type="OrthoDB" id="9815778at2"/>
<protein>
    <recommendedName>
        <fullName evidence="5">NlpC/P60 domain-containing protein</fullName>
    </recommendedName>
</protein>
<dbReference type="EMBL" id="QFFM01000012">
    <property type="protein sequence ID" value="PWG65694.1"/>
    <property type="molecule type" value="Genomic_DNA"/>
</dbReference>
<dbReference type="PANTHER" id="PTHR47053:SF1">
    <property type="entry name" value="MUREIN DD-ENDOPEPTIDASE MEPH-RELATED"/>
    <property type="match status" value="1"/>
</dbReference>
<dbReference type="InterPro" id="IPR038765">
    <property type="entry name" value="Papain-like_cys_pep_sf"/>
</dbReference>
<dbReference type="InterPro" id="IPR051202">
    <property type="entry name" value="Peptidase_C40"/>
</dbReference>
<dbReference type="Gene3D" id="3.90.1720.10">
    <property type="entry name" value="endopeptidase domain like (from Nostoc punctiforme)"/>
    <property type="match status" value="1"/>
</dbReference>
<keyword evidence="2" id="KW-0645">Protease</keyword>
<proteinExistence type="inferred from homology"/>
<gene>
    <name evidence="6" type="ORF">DF196_06885</name>
</gene>
<dbReference type="InterPro" id="IPR000064">
    <property type="entry name" value="NLP_P60_dom"/>
</dbReference>
<evidence type="ECO:0000313" key="7">
    <source>
        <dbReference type="Proteomes" id="UP000245876"/>
    </source>
</evidence>
<evidence type="ECO:0000259" key="5">
    <source>
        <dbReference type="PROSITE" id="PS51935"/>
    </source>
</evidence>
<sequence>MVTPNVYAADTTTETAATVSSARKFPKQNIAIRRLTAEATTTDVTGDWGGIETLNVPETQSPAEQQAAAVAKQQAEAQAAAQAQQQAELAAKPIEMPASKDAESLVKFALQFQGYPYVAGGNTPAGWDCSGFTQYVYTHFGINMPHSSYAQPSMGTLVSNPMPGDLMVGPGHAGIYIGNGMMIHAMNPVDGTKVTAVFPGMAFYRVLQ</sequence>
<dbReference type="Proteomes" id="UP000245876">
    <property type="component" value="Unassembled WGS sequence"/>
</dbReference>
<dbReference type="AlphaFoldDB" id="A0A2U2N9Q3"/>
<keyword evidence="3" id="KW-0378">Hydrolase</keyword>
<feature type="domain" description="NlpC/P60" evidence="5">
    <location>
        <begin position="99"/>
        <end position="208"/>
    </location>
</feature>
<name>A0A2U2N9Q3_9BIFI</name>
<evidence type="ECO:0000313" key="6">
    <source>
        <dbReference type="EMBL" id="PWG65694.1"/>
    </source>
</evidence>
<comment type="caution">
    <text evidence="6">The sequence shown here is derived from an EMBL/GenBank/DDBJ whole genome shotgun (WGS) entry which is preliminary data.</text>
</comment>
<accession>A0A2U2N9Q3</accession>
<evidence type="ECO:0000256" key="4">
    <source>
        <dbReference type="ARBA" id="ARBA00022807"/>
    </source>
</evidence>
<reference evidence="6 7" key="1">
    <citation type="journal article" date="2018" name="Int. J. Syst. Evol. Microbiol.">
        <title>Bifidobacterium callitrichidarum sp. nov. from the faeces of the emperor tamarin (Saguinus imperator).</title>
        <authorList>
            <person name="Modesto M."/>
            <person name="Michelini S."/>
            <person name="Sansosti M.C."/>
            <person name="De Filippo C."/>
            <person name="Cavalieri D."/>
            <person name="Qvirist L."/>
            <person name="Andlid T."/>
            <person name="Spiezio C."/>
            <person name="Sandri C."/>
            <person name="Pascarelli S."/>
            <person name="Sgorbati B."/>
            <person name="Mattarelli P."/>
        </authorList>
    </citation>
    <scope>NUCLEOTIDE SEQUENCE [LARGE SCALE GENOMIC DNA]</scope>
    <source>
        <strain evidence="6 7">TRI 5</strain>
    </source>
</reference>